<dbReference type="Pfam" id="PF04851">
    <property type="entry name" value="ResIII"/>
    <property type="match status" value="1"/>
</dbReference>
<sequence length="1125" mass="130011">MMITPLSNESLHVFRSLFKGRQDVFAIRWEKDGRSGYMPAYDLNWEELAIHKANGGTLKDFANKSYSPLTEKRLLNHLSGKEVIGLYPLLPDNSSWFITADFDETESGKISWQDEVKKFIDTCEKYKLPVYLERSRSGRGGHVWLFFENTYSAFKSRKIMLHMLESTGIISPFDKNSNYDRLFPNQDSHSGKGIGNLIALPLQKKPLENDNSCFIDPVSYMSYPDQWSFLQTIKKVSIRQLEDVYNSIIGSDKTLIQTVPSNPGILQITLNNNIKIPRVQLNPGLVNFLRDSLNFVNSEYIIKKKLGKNTFGTEAYFRMLEEKDGHVFIPRGFIRELLLYCKEKRIQYQLNDERKKLTEVKYSFKGSLYDYQQAAVDTATKKEMGIIVAPPGSGKTVIGLSIIAQKKQPALIIVHRKQLFDQWIERIQSFLGIAEPFIGKIVQGQQKTGAHITVAMIQSVAGINASDDIFKSFGTIIIDECHHVPAKTFRQVISNFHCYYLYGLTATPIRKNNDEKLIFIHIGEVIHEMKLPTQNNTPVKKVSIIIRETELLVPFDYKPDKAETLLQILIHDSSRNRLIIDDIISEVKTGKNALVLTERKAHIQTLYQYLKTKFEVITISGEDPESAKKTKFSQINSGNFQVLISTGQFLGEGADIPSLDCLVLAYPFSFEGKMIQYLGRVQRSEAIPVIYDYRDIHVDYLEKLFKQRSRYYQKLLQTGEIHRLDELILIFNEDKVFINTDATILQIDQLDLPIQVEKFKTEVAWKIRVLKYDEENSEIRAEIIDYAANPQINTGNQISLQFQPIDKIRFRSLDTARLLHAVELKRFTSPQKVFEQPNDNDSQQSFKTITKPAEWVVKKIMKVPFPMIQFSNACVAFSIFIEELNHDIKFEIENPDIRPEFEAVKDYFIKILKKKLITTEIEIRYNENQILSATASSEDINKINSSIIDSVRFEFVKKRILPFKTNNDESSMLHTSDTLLTQPLLKKMFKSDKDLIDDILSVKDSKHYQHLKFLAAQHLSSVLKIRFVLQPFSFLFLLQGEMKYHIVWETLNSEEATYVWHFEKTMDALRNGLSEIEDVLNEIKNTGKQDYLNRDHTNFSRIMHDYSAAQKGFVVWKGFLEQRLI</sequence>
<protein>
    <recommendedName>
        <fullName evidence="5">Type III restriction protein res subunit</fullName>
    </recommendedName>
</protein>
<dbReference type="PROSITE" id="PS51194">
    <property type="entry name" value="HELICASE_CTER"/>
    <property type="match status" value="1"/>
</dbReference>
<dbReference type="SMART" id="SM00487">
    <property type="entry name" value="DEXDc"/>
    <property type="match status" value="1"/>
</dbReference>
<reference evidence="3 4" key="1">
    <citation type="submission" date="2016-04" db="EMBL/GenBank/DDBJ databases">
        <authorList>
            <person name="Chen L."/>
            <person name="Zhuang W."/>
            <person name="Wang G."/>
        </authorList>
    </citation>
    <scope>NUCLEOTIDE SEQUENCE [LARGE SCALE GENOMIC DNA]</scope>
    <source>
        <strain evidence="4">GR20</strain>
    </source>
</reference>
<dbReference type="CDD" id="cd18785">
    <property type="entry name" value="SF2_C"/>
    <property type="match status" value="1"/>
</dbReference>
<evidence type="ECO:0008006" key="5">
    <source>
        <dbReference type="Google" id="ProtNLM"/>
    </source>
</evidence>
<feature type="domain" description="Helicase ATP-binding" evidence="1">
    <location>
        <begin position="376"/>
        <end position="526"/>
    </location>
</feature>
<dbReference type="Proteomes" id="UP000192277">
    <property type="component" value="Unassembled WGS sequence"/>
</dbReference>
<dbReference type="CDD" id="cd17926">
    <property type="entry name" value="DEXHc_RE"/>
    <property type="match status" value="1"/>
</dbReference>
<name>A0ABX3NPY2_9BACT</name>
<evidence type="ECO:0000259" key="1">
    <source>
        <dbReference type="PROSITE" id="PS51192"/>
    </source>
</evidence>
<dbReference type="SUPFAM" id="SSF52540">
    <property type="entry name" value="P-loop containing nucleoside triphosphate hydrolases"/>
    <property type="match status" value="2"/>
</dbReference>
<dbReference type="EMBL" id="LWBO01000044">
    <property type="protein sequence ID" value="OQP42516.1"/>
    <property type="molecule type" value="Genomic_DNA"/>
</dbReference>
<evidence type="ECO:0000259" key="2">
    <source>
        <dbReference type="PROSITE" id="PS51194"/>
    </source>
</evidence>
<keyword evidence="4" id="KW-1185">Reference proteome</keyword>
<dbReference type="InterPro" id="IPR027417">
    <property type="entry name" value="P-loop_NTPase"/>
</dbReference>
<comment type="caution">
    <text evidence="3">The sequence shown here is derived from an EMBL/GenBank/DDBJ whole genome shotgun (WGS) entry which is preliminary data.</text>
</comment>
<dbReference type="RefSeq" id="WP_049815589.1">
    <property type="nucleotide sequence ID" value="NZ_LWBO01000044.1"/>
</dbReference>
<feature type="domain" description="Helicase C-terminal" evidence="2">
    <location>
        <begin position="579"/>
        <end position="727"/>
    </location>
</feature>
<dbReference type="Gene3D" id="3.40.50.300">
    <property type="entry name" value="P-loop containing nucleotide triphosphate hydrolases"/>
    <property type="match status" value="2"/>
</dbReference>
<proteinExistence type="predicted"/>
<dbReference type="InterPro" id="IPR006935">
    <property type="entry name" value="Helicase/UvrB_N"/>
</dbReference>
<evidence type="ECO:0000313" key="4">
    <source>
        <dbReference type="Proteomes" id="UP000192277"/>
    </source>
</evidence>
<evidence type="ECO:0000313" key="3">
    <source>
        <dbReference type="EMBL" id="OQP42516.1"/>
    </source>
</evidence>
<accession>A0ABX3NPY2</accession>
<dbReference type="PANTHER" id="PTHR47396">
    <property type="entry name" value="TYPE I RESTRICTION ENZYME ECOKI R PROTEIN"/>
    <property type="match status" value="1"/>
</dbReference>
<gene>
    <name evidence="3" type="ORF">A4D02_13190</name>
</gene>
<organism evidence="3 4">
    <name type="scientific">Niastella koreensis</name>
    <dbReference type="NCBI Taxonomy" id="354356"/>
    <lineage>
        <taxon>Bacteria</taxon>
        <taxon>Pseudomonadati</taxon>
        <taxon>Bacteroidota</taxon>
        <taxon>Chitinophagia</taxon>
        <taxon>Chitinophagales</taxon>
        <taxon>Chitinophagaceae</taxon>
        <taxon>Niastella</taxon>
    </lineage>
</organism>
<dbReference type="InterPro" id="IPR014001">
    <property type="entry name" value="Helicase_ATP-bd"/>
</dbReference>
<dbReference type="PROSITE" id="PS51192">
    <property type="entry name" value="HELICASE_ATP_BIND_1"/>
    <property type="match status" value="1"/>
</dbReference>
<dbReference type="Pfam" id="PF00271">
    <property type="entry name" value="Helicase_C"/>
    <property type="match status" value="1"/>
</dbReference>
<dbReference type="InterPro" id="IPR050742">
    <property type="entry name" value="Helicase_Restrict-Modif_Enz"/>
</dbReference>
<dbReference type="PANTHER" id="PTHR47396:SF1">
    <property type="entry name" value="ATP-DEPENDENT HELICASE IRC3-RELATED"/>
    <property type="match status" value="1"/>
</dbReference>
<dbReference type="Pfam" id="PF22548">
    <property type="entry name" value="AEP-TOTE"/>
    <property type="match status" value="1"/>
</dbReference>
<dbReference type="InterPro" id="IPR001650">
    <property type="entry name" value="Helicase_C-like"/>
</dbReference>
<dbReference type="InterPro" id="IPR054347">
    <property type="entry name" value="TOTE_primase"/>
</dbReference>